<evidence type="ECO:0000256" key="1">
    <source>
        <dbReference type="SAM" id="MobiDB-lite"/>
    </source>
</evidence>
<dbReference type="EMBL" id="PTQR01000080">
    <property type="protein sequence ID" value="TKX21799.1"/>
    <property type="molecule type" value="Genomic_DNA"/>
</dbReference>
<feature type="region of interest" description="Disordered" evidence="1">
    <location>
        <begin position="1"/>
        <end position="40"/>
    </location>
</feature>
<sequence>MSEKRPSDSTSTDPPPPYRDHYFIDNAPQTESKKTKGQSFRQRLEEGRKAKIAAMMECIQDRLEDAIEDEEWKTTIVLPIPGQNCTNLRPGQELVGHLWDHNYRLAFPSDHAGSLSFWSQREAIAALDRAIDSKLQEYRPLYSNARQCDKHPTRSVTLDDAYIRSENAFGLYNTETVKVLVVKVELQ</sequence>
<accession>A0A4U7AUL8</accession>
<organism evidence="2 3">
    <name type="scientific">Elsinoe australis</name>
    <dbReference type="NCBI Taxonomy" id="40998"/>
    <lineage>
        <taxon>Eukaryota</taxon>
        <taxon>Fungi</taxon>
        <taxon>Dikarya</taxon>
        <taxon>Ascomycota</taxon>
        <taxon>Pezizomycotina</taxon>
        <taxon>Dothideomycetes</taxon>
        <taxon>Dothideomycetidae</taxon>
        <taxon>Myriangiales</taxon>
        <taxon>Elsinoaceae</taxon>
        <taxon>Elsinoe</taxon>
    </lineage>
</organism>
<protein>
    <submittedName>
        <fullName evidence="2">Uncharacterized protein</fullName>
    </submittedName>
</protein>
<gene>
    <name evidence="2" type="ORF">C1H76_6296</name>
</gene>
<dbReference type="AlphaFoldDB" id="A0A4U7AUL8"/>
<name>A0A4U7AUL8_9PEZI</name>
<dbReference type="Proteomes" id="UP000308133">
    <property type="component" value="Unassembled WGS sequence"/>
</dbReference>
<proteinExistence type="predicted"/>
<evidence type="ECO:0000313" key="3">
    <source>
        <dbReference type="Proteomes" id="UP000308133"/>
    </source>
</evidence>
<comment type="caution">
    <text evidence="2">The sequence shown here is derived from an EMBL/GenBank/DDBJ whole genome shotgun (WGS) entry which is preliminary data.</text>
</comment>
<reference evidence="2 3" key="1">
    <citation type="submission" date="2018-02" db="EMBL/GenBank/DDBJ databases">
        <title>Draft genome sequences of Elsinoe sp., causing black scab on jojoba.</title>
        <authorList>
            <person name="Stodart B."/>
            <person name="Jeffress S."/>
            <person name="Ash G."/>
            <person name="Arun Chinnappa K."/>
        </authorList>
    </citation>
    <scope>NUCLEOTIDE SEQUENCE [LARGE SCALE GENOMIC DNA]</scope>
    <source>
        <strain evidence="2 3">Hillstone_2</strain>
    </source>
</reference>
<evidence type="ECO:0000313" key="2">
    <source>
        <dbReference type="EMBL" id="TKX21799.1"/>
    </source>
</evidence>